<evidence type="ECO:0000256" key="12">
    <source>
        <dbReference type="PROSITE-ProRule" id="PRU00089"/>
    </source>
</evidence>
<accession>A0A1I7RY46</accession>
<evidence type="ECO:0000256" key="7">
    <source>
        <dbReference type="ARBA" id="ARBA00023015"/>
    </source>
</evidence>
<feature type="region of interest" description="Disordered" evidence="13">
    <location>
        <begin position="15"/>
        <end position="37"/>
    </location>
</feature>
<evidence type="ECO:0000256" key="6">
    <source>
        <dbReference type="ARBA" id="ARBA00022604"/>
    </source>
</evidence>
<evidence type="ECO:0000256" key="13">
    <source>
        <dbReference type="SAM" id="MobiDB-lite"/>
    </source>
</evidence>
<dbReference type="InterPro" id="IPR030456">
    <property type="entry name" value="TF_fork_head_CS_2"/>
</dbReference>
<evidence type="ECO:0000313" key="15">
    <source>
        <dbReference type="Proteomes" id="UP000095284"/>
    </source>
</evidence>
<comment type="subcellular location">
    <subcellularLocation>
        <location evidence="2">Cytoplasm</location>
    </subcellularLocation>
    <subcellularLocation>
        <location evidence="1 12">Nucleus</location>
    </subcellularLocation>
</comment>
<dbReference type="InterPro" id="IPR036390">
    <property type="entry name" value="WH_DNA-bd_sf"/>
</dbReference>
<protein>
    <recommendedName>
        <fullName evidence="11">Forkhead box protein O</fullName>
    </recommendedName>
</protein>
<keyword evidence="8 12" id="KW-0238">DNA-binding</keyword>
<sequence>MSSAAFDAHHPVVVSASPSTSGAMNPSNQLSNNCPLNFSPNMNNNMFATQPYGQQNLGLAMQYLNGSSNSSSSLSETPPNLGLRHNLIPASTDSSTSTLSNNSMTEQVLLINSGQGTVCTTSYVNQSNDYNTAAQEAEEPEPMSRDRCNTWPLRRPNLETGIQNKTMIQERIPEEESPFGNDELLSSEIGVDSAPGNDSPRDNSPLPFGRSSPGDSLLESDANGGKKVTTRRNAWGNMSYADLITQAILSSPEKRLTLSQVYEWMVQNVPYFRDKGDSNSSAGWKMNNFLDQPTEFRGRCRTWPTNPVLAKPEQYGGLSYGSNNQSSSSLVSSRYPSTQCVASQSSWSQLTSSLDFTDTYTISGNSYDDIEAAHSQDKRRRVRRRHPENLSQKKSNPWGDESYADLIARALESTPDGRLRLNEIYQWFVENLDYFRERSGPEEAAGWKNSIRHNLSLHSRFMRVQNEGAGKSSWWVINPDAKPGRNPRRRAATMESSTKTVFQAALEKKRRGARKRVEMGIRGSMQSINETSSQLSINSHDTFNDTDDGFGSQFETFRGRTQSNVSMPGGLSPQQNSFEDFEFPPWAASNGPMDMGPPPQVTPQNNQAVNELLDRTDQMRLDSENEAARRLNNGLSLSAQHSPQFMPQIKEEPKECVQSHSPMFHEIPQQQMRQNMMQHCAPTPHNMISQHPKPASSNASPYYTNNGYVHSNVPTQNPSTSQWTPYRMPPQPIQTNSYQQRPMMMGMGMQPGRPMNDLPMDLENLANLDSRIMDCDVEAVLRHEMSQSDSPQLQLHFDI</sequence>
<evidence type="ECO:0000313" key="16">
    <source>
        <dbReference type="WBParaSite" id="BXY_0566300.1"/>
    </source>
</evidence>
<feature type="domain" description="Fork-head" evidence="14">
    <location>
        <begin position="402"/>
        <end position="512"/>
    </location>
</feature>
<dbReference type="InterPro" id="IPR001766">
    <property type="entry name" value="Fork_head_dom"/>
</dbReference>
<dbReference type="PROSITE" id="PS50039">
    <property type="entry name" value="FORK_HEAD_3"/>
    <property type="match status" value="2"/>
</dbReference>
<proteinExistence type="predicted"/>
<dbReference type="eggNOG" id="KOG2294">
    <property type="taxonomic scope" value="Eukaryota"/>
</dbReference>
<evidence type="ECO:0000256" key="4">
    <source>
        <dbReference type="ARBA" id="ARBA00022490"/>
    </source>
</evidence>
<dbReference type="Proteomes" id="UP000095284">
    <property type="component" value="Unplaced"/>
</dbReference>
<organism evidence="15 16">
    <name type="scientific">Bursaphelenchus xylophilus</name>
    <name type="common">Pinewood nematode worm</name>
    <name type="synonym">Aphelenchoides xylophilus</name>
    <dbReference type="NCBI Taxonomy" id="6326"/>
    <lineage>
        <taxon>Eukaryota</taxon>
        <taxon>Metazoa</taxon>
        <taxon>Ecdysozoa</taxon>
        <taxon>Nematoda</taxon>
        <taxon>Chromadorea</taxon>
        <taxon>Rhabditida</taxon>
        <taxon>Tylenchina</taxon>
        <taxon>Tylenchomorpha</taxon>
        <taxon>Aphelenchoidea</taxon>
        <taxon>Aphelenchoididae</taxon>
        <taxon>Bursaphelenchus</taxon>
    </lineage>
</organism>
<evidence type="ECO:0000256" key="11">
    <source>
        <dbReference type="ARBA" id="ARBA00039893"/>
    </source>
</evidence>
<evidence type="ECO:0000256" key="10">
    <source>
        <dbReference type="ARBA" id="ARBA00023242"/>
    </source>
</evidence>
<evidence type="ECO:0000256" key="3">
    <source>
        <dbReference type="ARBA" id="ARBA00022473"/>
    </source>
</evidence>
<dbReference type="Gene3D" id="1.10.10.10">
    <property type="entry name" value="Winged helix-like DNA-binding domain superfamily/Winged helix DNA-binding domain"/>
    <property type="match status" value="2"/>
</dbReference>
<name>A0A1I7RY46_BURXY</name>
<dbReference type="WBParaSite" id="BXY_0566300.1">
    <property type="protein sequence ID" value="BXY_0566300.1"/>
    <property type="gene ID" value="BXY_0566300"/>
</dbReference>
<feature type="DNA-binding region" description="Fork-head" evidence="12">
    <location>
        <begin position="402"/>
        <end position="512"/>
    </location>
</feature>
<dbReference type="Pfam" id="PF00250">
    <property type="entry name" value="Forkhead"/>
    <property type="match status" value="2"/>
</dbReference>
<keyword evidence="3" id="KW-0217">Developmental protein</keyword>
<evidence type="ECO:0000256" key="8">
    <source>
        <dbReference type="ARBA" id="ARBA00023125"/>
    </source>
</evidence>
<keyword evidence="10 12" id="KW-0539">Nucleus</keyword>
<dbReference type="CDD" id="cd20032">
    <property type="entry name" value="FH_FOXO"/>
    <property type="match status" value="1"/>
</dbReference>
<dbReference type="GO" id="GO:0000978">
    <property type="term" value="F:RNA polymerase II cis-regulatory region sequence-specific DNA binding"/>
    <property type="evidence" value="ECO:0007669"/>
    <property type="project" value="TreeGrafter"/>
</dbReference>
<evidence type="ECO:0000256" key="9">
    <source>
        <dbReference type="ARBA" id="ARBA00023163"/>
    </source>
</evidence>
<feature type="DNA-binding region" description="Fork-head" evidence="12">
    <location>
        <begin position="235"/>
        <end position="285"/>
    </location>
</feature>
<dbReference type="SUPFAM" id="SSF46785">
    <property type="entry name" value="Winged helix' DNA-binding domain"/>
    <property type="match status" value="2"/>
</dbReference>
<dbReference type="PRINTS" id="PR00053">
    <property type="entry name" value="FORKHEAD"/>
</dbReference>
<dbReference type="InterPro" id="IPR036388">
    <property type="entry name" value="WH-like_DNA-bd_sf"/>
</dbReference>
<evidence type="ECO:0000259" key="14">
    <source>
        <dbReference type="PROSITE" id="PS50039"/>
    </source>
</evidence>
<dbReference type="AlphaFoldDB" id="A0A1I7RY46"/>
<feature type="compositionally biased region" description="Low complexity" evidence="13">
    <location>
        <begin position="91"/>
        <end position="101"/>
    </location>
</feature>
<keyword evidence="4" id="KW-0963">Cytoplasm</keyword>
<dbReference type="PANTHER" id="PTHR45767:SF2">
    <property type="entry name" value="FORKHEAD BOX PROTEIN O"/>
    <property type="match status" value="1"/>
</dbReference>
<feature type="region of interest" description="Disordered" evidence="13">
    <location>
        <begin position="67"/>
        <end position="101"/>
    </location>
</feature>
<dbReference type="SMART" id="SM00339">
    <property type="entry name" value="FH"/>
    <property type="match status" value="2"/>
</dbReference>
<reference evidence="16" key="1">
    <citation type="submission" date="2016-11" db="UniProtKB">
        <authorList>
            <consortium name="WormBaseParasite"/>
        </authorList>
    </citation>
    <scope>IDENTIFICATION</scope>
</reference>
<feature type="compositionally biased region" description="Basic residues" evidence="13">
    <location>
        <begin position="377"/>
        <end position="386"/>
    </location>
</feature>
<feature type="domain" description="Fork-head" evidence="14">
    <location>
        <begin position="235"/>
        <end position="285"/>
    </location>
</feature>
<evidence type="ECO:0000256" key="5">
    <source>
        <dbReference type="ARBA" id="ARBA00022553"/>
    </source>
</evidence>
<dbReference type="GO" id="GO:0005634">
    <property type="term" value="C:nucleus"/>
    <property type="evidence" value="ECO:0007669"/>
    <property type="project" value="UniProtKB-SubCell"/>
</dbReference>
<feature type="region of interest" description="Disordered" evidence="13">
    <location>
        <begin position="478"/>
        <end position="499"/>
    </location>
</feature>
<feature type="compositionally biased region" description="Polar residues" evidence="13">
    <location>
        <begin position="16"/>
        <end position="37"/>
    </location>
</feature>
<feature type="region of interest" description="Disordered" evidence="13">
    <location>
        <begin position="371"/>
        <end position="397"/>
    </location>
</feature>
<keyword evidence="5" id="KW-0597">Phosphoprotein</keyword>
<dbReference type="PROSITE" id="PS00658">
    <property type="entry name" value="FORK_HEAD_2"/>
    <property type="match status" value="1"/>
</dbReference>
<dbReference type="GO" id="GO:0005737">
    <property type="term" value="C:cytoplasm"/>
    <property type="evidence" value="ECO:0007669"/>
    <property type="project" value="UniProtKB-SubCell"/>
</dbReference>
<keyword evidence="9" id="KW-0804">Transcription</keyword>
<dbReference type="GO" id="GO:0000981">
    <property type="term" value="F:DNA-binding transcription factor activity, RNA polymerase II-specific"/>
    <property type="evidence" value="ECO:0007669"/>
    <property type="project" value="TreeGrafter"/>
</dbReference>
<dbReference type="PANTHER" id="PTHR45767">
    <property type="entry name" value="FORKHEAD BOX PROTEIN O"/>
    <property type="match status" value="1"/>
</dbReference>
<evidence type="ECO:0000256" key="1">
    <source>
        <dbReference type="ARBA" id="ARBA00004123"/>
    </source>
</evidence>
<keyword evidence="7" id="KW-0805">Transcription regulation</keyword>
<evidence type="ECO:0000256" key="2">
    <source>
        <dbReference type="ARBA" id="ARBA00004496"/>
    </source>
</evidence>
<feature type="region of interest" description="Disordered" evidence="13">
    <location>
        <begin position="131"/>
        <end position="230"/>
    </location>
</feature>
<keyword evidence="6" id="KW-0341">Growth regulation</keyword>